<reference evidence="3 4" key="1">
    <citation type="submission" date="2024-09" db="EMBL/GenBank/DDBJ databases">
        <title>Paenibacillus zeirhizospherea sp. nov., isolated from surface of the maize (Zea mays) roots in a horticulture field, Hungary.</title>
        <authorList>
            <person name="Marton D."/>
            <person name="Farkas M."/>
            <person name="Bedics A."/>
            <person name="Toth E."/>
            <person name="Tancsics A."/>
            <person name="Boka K."/>
            <person name="Marati G."/>
            <person name="Kriszt B."/>
            <person name="Cserhati M."/>
        </authorList>
    </citation>
    <scope>NUCLEOTIDE SEQUENCE [LARGE SCALE GENOMIC DNA]</scope>
    <source>
        <strain evidence="3 4">JCM 18446</strain>
    </source>
</reference>
<evidence type="ECO:0000313" key="3">
    <source>
        <dbReference type="EMBL" id="MFB5764094.1"/>
    </source>
</evidence>
<accession>A0ABV5C9B8</accession>
<sequence>MKIFGKALSILAISATVFTSVASADSGSPPTIPDLNSIKEVHQYVVDNGFASLNNDGTLSVTTAELQSYVDPALLEEYQENIADTNQVVLSTGGAIKFDKNYDLHIGTTEEVADGVYQTDQLKQSNDDFEVNPMGDPDTPPILNAYSIASSNRSRVRRGITPSDSPSNRACGFPAHGFP</sequence>
<name>A0ABV5C9B8_9BACL</name>
<proteinExistence type="predicted"/>
<feature type="region of interest" description="Disordered" evidence="1">
    <location>
        <begin position="153"/>
        <end position="179"/>
    </location>
</feature>
<gene>
    <name evidence="3" type="ORF">ACE5LO_27425</name>
</gene>
<evidence type="ECO:0000313" key="4">
    <source>
        <dbReference type="Proteomes" id="UP001580430"/>
    </source>
</evidence>
<keyword evidence="2" id="KW-0732">Signal</keyword>
<feature type="non-terminal residue" evidence="3">
    <location>
        <position position="179"/>
    </location>
</feature>
<feature type="signal peptide" evidence="2">
    <location>
        <begin position="1"/>
        <end position="24"/>
    </location>
</feature>
<dbReference type="EMBL" id="JBHIRY010000063">
    <property type="protein sequence ID" value="MFB5764094.1"/>
    <property type="molecule type" value="Genomic_DNA"/>
</dbReference>
<keyword evidence="4" id="KW-1185">Reference proteome</keyword>
<comment type="caution">
    <text evidence="3">The sequence shown here is derived from an EMBL/GenBank/DDBJ whole genome shotgun (WGS) entry which is preliminary data.</text>
</comment>
<organism evidence="3 4">
    <name type="scientific">Paenibacillus medicaginis</name>
    <dbReference type="NCBI Taxonomy" id="1470560"/>
    <lineage>
        <taxon>Bacteria</taxon>
        <taxon>Bacillati</taxon>
        <taxon>Bacillota</taxon>
        <taxon>Bacilli</taxon>
        <taxon>Bacillales</taxon>
        <taxon>Paenibacillaceae</taxon>
        <taxon>Paenibacillus</taxon>
    </lineage>
</organism>
<protein>
    <submittedName>
        <fullName evidence="3">Uncharacterized protein</fullName>
    </submittedName>
</protein>
<evidence type="ECO:0000256" key="2">
    <source>
        <dbReference type="SAM" id="SignalP"/>
    </source>
</evidence>
<evidence type="ECO:0000256" key="1">
    <source>
        <dbReference type="SAM" id="MobiDB-lite"/>
    </source>
</evidence>
<feature type="chain" id="PRO_5047537857" evidence="2">
    <location>
        <begin position="25"/>
        <end position="179"/>
    </location>
</feature>
<dbReference type="RefSeq" id="WP_375523089.1">
    <property type="nucleotide sequence ID" value="NZ_JBHIRY010000063.1"/>
</dbReference>
<dbReference type="Proteomes" id="UP001580430">
    <property type="component" value="Unassembled WGS sequence"/>
</dbReference>